<dbReference type="GO" id="GO:0005886">
    <property type="term" value="C:plasma membrane"/>
    <property type="evidence" value="ECO:0007669"/>
    <property type="project" value="UniProtKB-SubCell"/>
</dbReference>
<dbReference type="PANTHER" id="PTHR34184:SF4">
    <property type="entry name" value="UPF0718 PROTEIN YCGR"/>
    <property type="match status" value="1"/>
</dbReference>
<keyword evidence="6 8" id="KW-1133">Transmembrane helix</keyword>
<reference evidence="10 11" key="1">
    <citation type="submission" date="2018-07" db="EMBL/GenBank/DDBJ databases">
        <title>Draft genome sequence of Ancylomarina sp. M1P.</title>
        <authorList>
            <person name="Yadav S."/>
            <person name="Villanueva L."/>
            <person name="Damste J.S.S."/>
        </authorList>
    </citation>
    <scope>NUCLEOTIDE SEQUENCE [LARGE SCALE GENOMIC DNA]</scope>
    <source>
        <strain evidence="10 11">M1P</strain>
    </source>
</reference>
<feature type="transmembrane region" description="Helical" evidence="8">
    <location>
        <begin position="106"/>
        <end position="131"/>
    </location>
</feature>
<evidence type="ECO:0000313" key="11">
    <source>
        <dbReference type="Proteomes" id="UP000285794"/>
    </source>
</evidence>
<dbReference type="CDD" id="cd00371">
    <property type="entry name" value="HMA"/>
    <property type="match status" value="1"/>
</dbReference>
<keyword evidence="3" id="KW-1003">Cell membrane</keyword>
<evidence type="ECO:0000256" key="6">
    <source>
        <dbReference type="ARBA" id="ARBA00022989"/>
    </source>
</evidence>
<proteinExistence type="inferred from homology"/>
<feature type="transmembrane region" description="Helical" evidence="8">
    <location>
        <begin position="200"/>
        <end position="219"/>
    </location>
</feature>
<dbReference type="InterPro" id="IPR006121">
    <property type="entry name" value="HMA_dom"/>
</dbReference>
<dbReference type="Pfam" id="PF03773">
    <property type="entry name" value="ArsP_1"/>
    <property type="match status" value="1"/>
</dbReference>
<name>A0A425Y099_9BACT</name>
<evidence type="ECO:0000256" key="1">
    <source>
        <dbReference type="ARBA" id="ARBA00004651"/>
    </source>
</evidence>
<dbReference type="Pfam" id="PF00403">
    <property type="entry name" value="HMA"/>
    <property type="match status" value="1"/>
</dbReference>
<dbReference type="GO" id="GO:0046872">
    <property type="term" value="F:metal ion binding"/>
    <property type="evidence" value="ECO:0007669"/>
    <property type="project" value="UniProtKB-KW"/>
</dbReference>
<dbReference type="InterPro" id="IPR017969">
    <property type="entry name" value="Heavy-metal-associated_CS"/>
</dbReference>
<feature type="transmembrane region" description="Helical" evidence="8">
    <location>
        <begin position="21"/>
        <end position="39"/>
    </location>
</feature>
<feature type="transmembrane region" description="Helical" evidence="8">
    <location>
        <begin position="231"/>
        <end position="259"/>
    </location>
</feature>
<gene>
    <name evidence="10" type="ORF">DWB61_10280</name>
</gene>
<evidence type="ECO:0000256" key="4">
    <source>
        <dbReference type="ARBA" id="ARBA00022692"/>
    </source>
</evidence>
<dbReference type="OrthoDB" id="9770315at2"/>
<keyword evidence="4 8" id="KW-0812">Transmembrane</keyword>
<dbReference type="PROSITE" id="PS01047">
    <property type="entry name" value="HMA_1"/>
    <property type="match status" value="1"/>
</dbReference>
<dbReference type="PROSITE" id="PS50846">
    <property type="entry name" value="HMA_2"/>
    <property type="match status" value="1"/>
</dbReference>
<evidence type="ECO:0000259" key="9">
    <source>
        <dbReference type="PROSITE" id="PS50846"/>
    </source>
</evidence>
<dbReference type="PANTHER" id="PTHR34184">
    <property type="entry name" value="UPF0718 PROTEIN YCGR"/>
    <property type="match status" value="1"/>
</dbReference>
<comment type="caution">
    <text evidence="10">The sequence shown here is derived from an EMBL/GenBank/DDBJ whole genome shotgun (WGS) entry which is preliminary data.</text>
</comment>
<comment type="similarity">
    <text evidence="2">Belongs to the UPF0718 family.</text>
</comment>
<dbReference type="Gene3D" id="3.30.70.100">
    <property type="match status" value="1"/>
</dbReference>
<feature type="transmembrane region" description="Helical" evidence="8">
    <location>
        <begin position="343"/>
        <end position="361"/>
    </location>
</feature>
<evidence type="ECO:0000256" key="5">
    <source>
        <dbReference type="ARBA" id="ARBA00022723"/>
    </source>
</evidence>
<protein>
    <submittedName>
        <fullName evidence="10">Heavy metal-associated domain-containing protein</fullName>
    </submittedName>
</protein>
<evidence type="ECO:0000256" key="2">
    <source>
        <dbReference type="ARBA" id="ARBA00006386"/>
    </source>
</evidence>
<dbReference type="AlphaFoldDB" id="A0A425Y099"/>
<comment type="subcellular location">
    <subcellularLocation>
        <location evidence="1">Cell membrane</location>
        <topology evidence="1">Multi-pass membrane protein</topology>
    </subcellularLocation>
</comment>
<organism evidence="10 11">
    <name type="scientific">Ancylomarina euxinus</name>
    <dbReference type="NCBI Taxonomy" id="2283627"/>
    <lineage>
        <taxon>Bacteria</taxon>
        <taxon>Pseudomonadati</taxon>
        <taxon>Bacteroidota</taxon>
        <taxon>Bacteroidia</taxon>
        <taxon>Marinilabiliales</taxon>
        <taxon>Marinifilaceae</taxon>
        <taxon>Ancylomarina</taxon>
    </lineage>
</organism>
<feature type="domain" description="HMA" evidence="9">
    <location>
        <begin position="381"/>
        <end position="445"/>
    </location>
</feature>
<dbReference type="InterPro" id="IPR036163">
    <property type="entry name" value="HMA_dom_sf"/>
</dbReference>
<evidence type="ECO:0000313" key="10">
    <source>
        <dbReference type="EMBL" id="RRG21121.1"/>
    </source>
</evidence>
<evidence type="ECO:0000256" key="8">
    <source>
        <dbReference type="SAM" id="Phobius"/>
    </source>
</evidence>
<evidence type="ECO:0000256" key="7">
    <source>
        <dbReference type="ARBA" id="ARBA00023136"/>
    </source>
</evidence>
<dbReference type="InterPro" id="IPR052923">
    <property type="entry name" value="UPF0718"/>
</dbReference>
<dbReference type="EMBL" id="QQWG01000009">
    <property type="protein sequence ID" value="RRG21121.1"/>
    <property type="molecule type" value="Genomic_DNA"/>
</dbReference>
<feature type="transmembrane region" description="Helical" evidence="8">
    <location>
        <begin position="59"/>
        <end position="81"/>
    </location>
</feature>
<dbReference type="NCBIfam" id="NF033936">
    <property type="entry name" value="CuZnOut_SO0444"/>
    <property type="match status" value="1"/>
</dbReference>
<feature type="transmembrane region" description="Helical" evidence="8">
    <location>
        <begin position="296"/>
        <end position="313"/>
    </location>
</feature>
<dbReference type="RefSeq" id="WP_125030813.1">
    <property type="nucleotide sequence ID" value="NZ_JAPXVP010000008.1"/>
</dbReference>
<sequence>MNITSYIQQFFIDFIQILNEMSPYLMLGFFFAGLLKVAIPQKFIDKYMGQKNGRSVLNASLLGIPMPLCSCGVIPTGISFYKSGASKGSSVSFLISTPQTGVDSILVTYSLLGLPFAIIRPIIALVTGYVGGMLANRYDKREYGLEKNIPTKTASCDTNCNTKTESDCGCGDSCDIQTDKKRSKIYTMFKYAFVDFLQDISKWLIIGLILAALISVLIPDDFFSNYVGNDFIGMLVILLASVPLYICATSSVPVAAVLLMKGVSPGAALVFLMAGPATNAATITVLNKVLGRKTTFAYLISIIMGALVFGLLIDHALPSEWFTLQGLHSHMGAHEGHFSLPLWLQWGSSISLTLLILNGYLQKAILKRKTIPSSVIENETEDYLISVLGMSCNHCKNSVEKHIGALKNIDLAEVNLEQKRLHISGKKIKLETIQRELESLGFEFGGEINN</sequence>
<dbReference type="SUPFAM" id="SSF55008">
    <property type="entry name" value="HMA, heavy metal-associated domain"/>
    <property type="match status" value="1"/>
</dbReference>
<evidence type="ECO:0000256" key="3">
    <source>
        <dbReference type="ARBA" id="ARBA00022475"/>
    </source>
</evidence>
<dbReference type="InterPro" id="IPR005524">
    <property type="entry name" value="DUF318"/>
</dbReference>
<keyword evidence="11" id="KW-1185">Reference proteome</keyword>
<keyword evidence="5" id="KW-0479">Metal-binding</keyword>
<keyword evidence="7 8" id="KW-0472">Membrane</keyword>
<accession>A0A425Y099</accession>
<dbReference type="Proteomes" id="UP000285794">
    <property type="component" value="Unassembled WGS sequence"/>
</dbReference>